<dbReference type="Gene3D" id="3.40.50.720">
    <property type="entry name" value="NAD(P)-binding Rossmann-like Domain"/>
    <property type="match status" value="1"/>
</dbReference>
<dbReference type="VEuPathDB" id="FungiDB:An11g08520"/>
<dbReference type="InterPro" id="IPR001509">
    <property type="entry name" value="Epimerase_deHydtase"/>
</dbReference>
<dbReference type="EMBL" id="BCMY01000013">
    <property type="protein sequence ID" value="GAQ44584.1"/>
    <property type="molecule type" value="Genomic_DNA"/>
</dbReference>
<evidence type="ECO:0000259" key="2">
    <source>
        <dbReference type="Pfam" id="PF06985"/>
    </source>
</evidence>
<comment type="caution">
    <text evidence="3">The sequence shown here is derived from an EMBL/GenBank/DDBJ whole genome shotgun (WGS) entry which is preliminary data.</text>
</comment>
<sequence length="852" mass="96401">MTTPLIFVTGATGFIGSQVVATTLKAGYRVRLSIRRAEQEATFRELHPGYGDKIETCIIPDISQRESFKDAFQGVDYVFHLASPIPGGGNDFKQDYVEPAVRGTEAILYAALEFPQIKKVIVMSSVLALAPVTALFTKDISIKDNTGEIIPVDMNMSFPEDSHGHALKYAASKILAHQATRSFLENNSPHYNLITLHPTFVLGPSMVQKIPGELSGMNALFWLSIISGQTQIANAWVHVHDVADAHIKALEKDVQSGTEFILSRPSVSWEHAANFIKEKYPDVECKLEPPFEGHWALDTTAADRILGMKWRSEEQIIKDVIEQQLELRENAPEDEHEGKCSLHAVSLNDSPKFEALSYVWGTQDATEQIVLDGKEFYVKPNVANALYELRRTFRRRDIWVDAICINQCDIDEKNTQVPLMATIYTSAARVVAMLGDATPEIELAVAWTERYIEKRLTKRALHWWRLDVARAFSDKARVNRVHAECDTLQGMIQIMTRPYWFRMWTYQEYLLPMNTPLAVCGSLTFKVSTMLADPAKDSIMKRMDPRISCDDNIPSDEVTSLKWVWDAASEAFSEICTYEEVSSPRQNRGFEKKETPGHHFRKTYHRKCQNPKDRIYALYGVIPDLQRAFPPDYNKTYEQIALETTIWMISQEDCLLFTLVPFAAHNAWNTQLPSWVPDYRQGPAQFITSYRKVPLIDAVQELRGYTKLGTSLNGSDHMAVKVSDNGSILHLRAQRFAKLGPSVTEGEVWEREGATKSYIEHVQNLGGHRLFLAYNSNLYLFGITPGAVEDEDIFTIPLQLNRPLILRPDDTVVSKGDELYYKVVGQALAGRSLRESISAALEHKSVEEFLVI</sequence>
<dbReference type="OrthoDB" id="4850726at2759"/>
<dbReference type="VEuPathDB" id="FungiDB:M747DRAFT_296272"/>
<dbReference type="Pfam" id="PF06985">
    <property type="entry name" value="HET"/>
    <property type="match status" value="1"/>
</dbReference>
<evidence type="ECO:0000313" key="3">
    <source>
        <dbReference type="EMBL" id="GAQ44584.1"/>
    </source>
</evidence>
<feature type="domain" description="Heterokaryon incompatibility" evidence="2">
    <location>
        <begin position="353"/>
        <end position="508"/>
    </location>
</feature>
<dbReference type="VEuPathDB" id="FungiDB:M747DRAFT_286799"/>
<dbReference type="VEuPathDB" id="FungiDB:ATCC64974_93500"/>
<name>A0A100INR0_ASPNG</name>
<dbReference type="PANTHER" id="PTHR24148:SF64">
    <property type="entry name" value="HETEROKARYON INCOMPATIBILITY DOMAIN-CONTAINING PROTEIN"/>
    <property type="match status" value="1"/>
</dbReference>
<dbReference type="InterPro" id="IPR010730">
    <property type="entry name" value="HET"/>
</dbReference>
<dbReference type="InterPro" id="IPR036291">
    <property type="entry name" value="NAD(P)-bd_dom_sf"/>
</dbReference>
<reference evidence="4" key="1">
    <citation type="journal article" date="2016" name="Genome Announc.">
        <title>Draft genome sequence of Aspergillus niger strain An76.</title>
        <authorList>
            <person name="Gong W."/>
            <person name="Cheng Z."/>
            <person name="Zhang H."/>
            <person name="Liu L."/>
            <person name="Gao P."/>
            <person name="Wang L."/>
        </authorList>
    </citation>
    <scope>NUCLEOTIDE SEQUENCE [LARGE SCALE GENOMIC DNA]</scope>
    <source>
        <strain evidence="4">An76</strain>
    </source>
</reference>
<dbReference type="VEuPathDB" id="FungiDB:An11g08530"/>
<dbReference type="InterPro" id="IPR052895">
    <property type="entry name" value="HetReg/Transcr_Mod"/>
</dbReference>
<dbReference type="VEuPathDB" id="FungiDB:ATCC64974_93490"/>
<dbReference type="PANTHER" id="PTHR24148">
    <property type="entry name" value="ANKYRIN REPEAT DOMAIN-CONTAINING PROTEIN 39 HOMOLOG-RELATED"/>
    <property type="match status" value="1"/>
</dbReference>
<evidence type="ECO:0000259" key="1">
    <source>
        <dbReference type="Pfam" id="PF01370"/>
    </source>
</evidence>
<feature type="domain" description="NAD-dependent epimerase/dehydratase" evidence="1">
    <location>
        <begin position="6"/>
        <end position="254"/>
    </location>
</feature>
<evidence type="ECO:0000313" key="4">
    <source>
        <dbReference type="Proteomes" id="UP000068243"/>
    </source>
</evidence>
<dbReference type="Proteomes" id="UP000068243">
    <property type="component" value="Unassembled WGS sequence"/>
</dbReference>
<accession>A0A100INR0</accession>
<protein>
    <submittedName>
        <fullName evidence="3">Dihydroflavonal-4-reductase</fullName>
    </submittedName>
</protein>
<dbReference type="Pfam" id="PF01370">
    <property type="entry name" value="Epimerase"/>
    <property type="match status" value="1"/>
</dbReference>
<gene>
    <name evidence="3" type="ORF">ABL_07245</name>
</gene>
<organism evidence="3 4">
    <name type="scientific">Aspergillus niger</name>
    <dbReference type="NCBI Taxonomy" id="5061"/>
    <lineage>
        <taxon>Eukaryota</taxon>
        <taxon>Fungi</taxon>
        <taxon>Dikarya</taxon>
        <taxon>Ascomycota</taxon>
        <taxon>Pezizomycotina</taxon>
        <taxon>Eurotiomycetes</taxon>
        <taxon>Eurotiomycetidae</taxon>
        <taxon>Eurotiales</taxon>
        <taxon>Aspergillaceae</taxon>
        <taxon>Aspergillus</taxon>
        <taxon>Aspergillus subgen. Circumdati</taxon>
    </lineage>
</organism>
<dbReference type="SUPFAM" id="SSF51735">
    <property type="entry name" value="NAD(P)-binding Rossmann-fold domains"/>
    <property type="match status" value="1"/>
</dbReference>
<dbReference type="AlphaFoldDB" id="A0A100INR0"/>
<dbReference type="VEuPathDB" id="FungiDB:ASPNIDRAFT2_1131737"/>
<dbReference type="VEuPathDB" id="FungiDB:M747DRAFT_245078"/>
<proteinExistence type="predicted"/>
<dbReference type="VEuPathDB" id="FungiDB:ASPNIDRAFT2_1224788"/>
<dbReference type="VEuPathDB" id="FungiDB:ASPNIDRAFT2_1154561"/>